<gene>
    <name evidence="2" type="ORF">PFBG_03769</name>
</gene>
<keyword evidence="1" id="KW-0812">Transmembrane</keyword>
<reference evidence="3" key="1">
    <citation type="submission" date="2007-11" db="EMBL/GenBank/DDBJ databases">
        <authorList>
            <consortium name="The Broad Institute Genome Sequencing Platform"/>
            <person name="Volkman S.K."/>
            <person name="Daily J.P."/>
            <person name="Sarr O."/>
            <person name="Ndiaye D."/>
            <person name="Ndir O."/>
            <person name="Mboup S."/>
            <person name="Lukens A."/>
            <person name="Stange-Thomann N."/>
            <person name="Mauceli E."/>
            <person name="Gnerre S."/>
            <person name="Jaffe D."/>
            <person name="Zainoun J."/>
            <person name="Wiegand R.C."/>
            <person name="Birren B."/>
            <person name="Galagan J."/>
            <person name="Lander E."/>
            <person name="Wirth D.F."/>
        </authorList>
    </citation>
    <scope>NUCLEOTIDE SEQUENCE [LARGE SCALE GENOMIC DNA]</scope>
    <source>
        <strain evidence="3">7G8</strain>
    </source>
</reference>
<protein>
    <submittedName>
        <fullName evidence="2">Uncharacterized protein</fullName>
    </submittedName>
</protein>
<dbReference type="EMBL" id="KE123627">
    <property type="protein sequence ID" value="EUR69215.1"/>
    <property type="molecule type" value="Genomic_DNA"/>
</dbReference>
<organism evidence="2 3">
    <name type="scientific">Plasmodium falciparum (isolate 7G8)</name>
    <dbReference type="NCBI Taxonomy" id="57266"/>
    <lineage>
        <taxon>Eukaryota</taxon>
        <taxon>Sar</taxon>
        <taxon>Alveolata</taxon>
        <taxon>Apicomplexa</taxon>
        <taxon>Aconoidasida</taxon>
        <taxon>Haemosporida</taxon>
        <taxon>Plasmodiidae</taxon>
        <taxon>Plasmodium</taxon>
        <taxon>Plasmodium (Laverania)</taxon>
    </lineage>
</organism>
<dbReference type="Proteomes" id="UP000030688">
    <property type="component" value="Unassembled WGS sequence"/>
</dbReference>
<feature type="transmembrane region" description="Helical" evidence="1">
    <location>
        <begin position="58"/>
        <end position="79"/>
    </location>
</feature>
<sequence length="111" mass="13570">MLKCSREKKQKLCTDSYTYFFFYIFKKNSSTSYLKCSHNLKNKAKNEDKKKKKCVNRIYNNAFFYIIRFFYSCFFKYIIFNNLSILHLLDDAYIMKIKNENESTFINSNYI</sequence>
<dbReference type="AlphaFoldDB" id="W7F4R6"/>
<evidence type="ECO:0000313" key="2">
    <source>
        <dbReference type="EMBL" id="EUR69215.1"/>
    </source>
</evidence>
<reference evidence="2 3" key="2">
    <citation type="submission" date="2013-02" db="EMBL/GenBank/DDBJ databases">
        <title>The Genome Sequence of Plasmodium falciparum 7G8.</title>
        <authorList>
            <consortium name="The Broad Institute Genome Sequencing Platform"/>
            <consortium name="The Broad Institute Genome Sequencing Center for Infectious Disease"/>
            <person name="Neafsey D."/>
            <person name="Cheeseman I."/>
            <person name="Volkman S."/>
            <person name="Adams J."/>
            <person name="Walker B."/>
            <person name="Young S.K."/>
            <person name="Zeng Q."/>
            <person name="Gargeya S."/>
            <person name="Fitzgerald M."/>
            <person name="Haas B."/>
            <person name="Abouelleil A."/>
            <person name="Alvarado L."/>
            <person name="Arachchi H.M."/>
            <person name="Berlin A.M."/>
            <person name="Chapman S.B."/>
            <person name="Dewar J."/>
            <person name="Goldberg J."/>
            <person name="Griggs A."/>
            <person name="Gujja S."/>
            <person name="Hansen M."/>
            <person name="Howarth C."/>
            <person name="Imamovic A."/>
            <person name="Larimer J."/>
            <person name="McCowan C."/>
            <person name="Murphy C."/>
            <person name="Neiman D."/>
            <person name="Pearson M."/>
            <person name="Priest M."/>
            <person name="Roberts A."/>
            <person name="Saif S."/>
            <person name="Shea T."/>
            <person name="Sisk P."/>
            <person name="Sykes S."/>
            <person name="Wortman J."/>
            <person name="Nusbaum C."/>
            <person name="Birren B."/>
        </authorList>
    </citation>
    <scope>NUCLEOTIDE SEQUENCE [LARGE SCALE GENOMIC DNA]</scope>
    <source>
        <strain evidence="2 3">7G8</strain>
    </source>
</reference>
<keyword evidence="1" id="KW-1133">Transmembrane helix</keyword>
<evidence type="ECO:0000313" key="3">
    <source>
        <dbReference type="Proteomes" id="UP000030688"/>
    </source>
</evidence>
<evidence type="ECO:0000256" key="1">
    <source>
        <dbReference type="SAM" id="Phobius"/>
    </source>
</evidence>
<keyword evidence="1" id="KW-0472">Membrane</keyword>
<proteinExistence type="predicted"/>
<name>W7F4R6_PLAF8</name>
<accession>W7F4R6</accession>